<gene>
    <name evidence="1" type="ORF">UY83_C0006G0018</name>
</gene>
<sequence>MIVRSRFKLGDAIARVAKILRIPHCQNCEKRRLILNEIQTLGVKETIKRLEDCCE</sequence>
<evidence type="ECO:0000313" key="1">
    <source>
        <dbReference type="EMBL" id="KKW35541.1"/>
    </source>
</evidence>
<comment type="caution">
    <text evidence="1">The sequence shown here is derived from an EMBL/GenBank/DDBJ whole genome shotgun (WGS) entry which is preliminary data.</text>
</comment>
<name>A0A0G1XX30_9BACT</name>
<protein>
    <submittedName>
        <fullName evidence="1">Uncharacterized protein</fullName>
    </submittedName>
</protein>
<organism evidence="1 2">
    <name type="scientific">Candidatus Adlerbacteria bacterium GW2011_GWA1_54_10</name>
    <dbReference type="NCBI Taxonomy" id="1618605"/>
    <lineage>
        <taxon>Bacteria</taxon>
        <taxon>Candidatus Adleribacteriota</taxon>
    </lineage>
</organism>
<dbReference type="EMBL" id="LCRO01000006">
    <property type="protein sequence ID" value="KKW35541.1"/>
    <property type="molecule type" value="Genomic_DNA"/>
</dbReference>
<dbReference type="Proteomes" id="UP000034740">
    <property type="component" value="Unassembled WGS sequence"/>
</dbReference>
<proteinExistence type="predicted"/>
<reference evidence="1 2" key="1">
    <citation type="journal article" date="2015" name="Nature">
        <title>rRNA introns, odd ribosomes, and small enigmatic genomes across a large radiation of phyla.</title>
        <authorList>
            <person name="Brown C.T."/>
            <person name="Hug L.A."/>
            <person name="Thomas B.C."/>
            <person name="Sharon I."/>
            <person name="Castelle C.J."/>
            <person name="Singh A."/>
            <person name="Wilkins M.J."/>
            <person name="Williams K.H."/>
            <person name="Banfield J.F."/>
        </authorList>
    </citation>
    <scope>NUCLEOTIDE SEQUENCE [LARGE SCALE GENOMIC DNA]</scope>
</reference>
<accession>A0A0G1XX30</accession>
<evidence type="ECO:0000313" key="2">
    <source>
        <dbReference type="Proteomes" id="UP000034740"/>
    </source>
</evidence>
<dbReference type="AlphaFoldDB" id="A0A0G1XX30"/>